<accession>A0A7X6N4G5</accession>
<dbReference type="AlphaFoldDB" id="A0A7X6N4G5"/>
<dbReference type="RefSeq" id="WP_168721509.1">
    <property type="nucleotide sequence ID" value="NZ_JAAXPN010000001.1"/>
</dbReference>
<keyword evidence="2" id="KW-1185">Reference proteome</keyword>
<reference evidence="1 2" key="1">
    <citation type="submission" date="2020-04" db="EMBL/GenBank/DDBJ databases">
        <title>MicrobeNet Type strains.</title>
        <authorList>
            <person name="Nicholson A.C."/>
        </authorList>
    </citation>
    <scope>NUCLEOTIDE SEQUENCE [LARGE SCALE GENOMIC DNA]</scope>
    <source>
        <strain evidence="1 2">CCUG 61472</strain>
    </source>
</reference>
<proteinExistence type="predicted"/>
<sequence length="301" mass="34677">MTKDLIDMKMILQWLWKIKKGSRAHLITILNQAMADNLDYVKVNIYTKWCKRGELPIDYLQAILEITSDAFTNIDLDYLTALTDLQSFPVTTVEVGEKEWEIPFLGEVDQASLQGIYELISDYYLSEVLTNRLNICLRIQQKVFSFNRDNLIEMMINDKKIGQVLPIKMDDKSSINDISIPIMRGPWIGQTQTWFREGINAWYENKVPCLLETKGSPIFKEIFPAESFIVETQTGQVYVAKVVQTNLDTTLQFLTGSIFEFVKQSLGIETTQPISKKQLITANKEVVKFKKIDSGRYLMSM</sequence>
<organism evidence="1 2">
    <name type="scientific">Periweissella fabalis</name>
    <dbReference type="NCBI Taxonomy" id="1070421"/>
    <lineage>
        <taxon>Bacteria</taxon>
        <taxon>Bacillati</taxon>
        <taxon>Bacillota</taxon>
        <taxon>Bacilli</taxon>
        <taxon>Lactobacillales</taxon>
        <taxon>Lactobacillaceae</taxon>
        <taxon>Periweissella</taxon>
    </lineage>
</organism>
<evidence type="ECO:0000313" key="1">
    <source>
        <dbReference type="EMBL" id="NKZ23725.1"/>
    </source>
</evidence>
<dbReference type="Proteomes" id="UP000549765">
    <property type="component" value="Unassembled WGS sequence"/>
</dbReference>
<comment type="caution">
    <text evidence="1">The sequence shown here is derived from an EMBL/GenBank/DDBJ whole genome shotgun (WGS) entry which is preliminary data.</text>
</comment>
<dbReference type="EMBL" id="JAAXPN010000001">
    <property type="protein sequence ID" value="NKZ23725.1"/>
    <property type="molecule type" value="Genomic_DNA"/>
</dbReference>
<name>A0A7X6N4G5_9LACO</name>
<protein>
    <submittedName>
        <fullName evidence="1">Uncharacterized protein</fullName>
    </submittedName>
</protein>
<gene>
    <name evidence="1" type="ORF">HF964_02730</name>
</gene>
<evidence type="ECO:0000313" key="2">
    <source>
        <dbReference type="Proteomes" id="UP000549765"/>
    </source>
</evidence>